<dbReference type="InterPro" id="IPR013288">
    <property type="entry name" value="Cyt_c_oxidase_su4"/>
</dbReference>
<sequence length="176" mass="20494">MLRLVSGRVSGLLARRVTPAVCTSSARPASHGHDVSPAVDMSRPMYWDRRDVPLPDRPFRDELSAGDKSLKEKEKGSWKQLSNEEKIALYRLSFNQTYAEMKRPSAEWKTVLGGVFIFLGFTGLVVWWQRVYVYPPAPRTFDPEWQQKQVQRMLDMRVNPVEGFSAKWDYEKKQWK</sequence>
<dbReference type="Proteomes" id="UP000261520">
    <property type="component" value="Unplaced"/>
</dbReference>
<dbReference type="PANTHER" id="PTHR10707">
    <property type="entry name" value="CYTOCHROME C OXIDASE SUBUNIT IV"/>
    <property type="match status" value="1"/>
</dbReference>
<evidence type="ECO:0000313" key="12">
    <source>
        <dbReference type="Proteomes" id="UP000261520"/>
    </source>
</evidence>
<comment type="similarity">
    <text evidence="3 10">Belongs to the cytochrome c oxidase IV family.</text>
</comment>
<dbReference type="SUPFAM" id="SSF81406">
    <property type="entry name" value="Mitochondrial cytochrome c oxidase subunit IV"/>
    <property type="match status" value="1"/>
</dbReference>
<evidence type="ECO:0000256" key="3">
    <source>
        <dbReference type="ARBA" id="ARBA00008135"/>
    </source>
</evidence>
<dbReference type="AlphaFoldDB" id="A0A3B3ZML9"/>
<dbReference type="InterPro" id="IPR036639">
    <property type="entry name" value="Cyt_c_oxidase_su4_sf"/>
</dbReference>
<evidence type="ECO:0000256" key="9">
    <source>
        <dbReference type="ARBA" id="ARBA00023136"/>
    </source>
</evidence>
<keyword evidence="6 10" id="KW-0999">Mitochondrion inner membrane</keyword>
<organism evidence="11 12">
    <name type="scientific">Periophthalmus magnuspinnatus</name>
    <dbReference type="NCBI Taxonomy" id="409849"/>
    <lineage>
        <taxon>Eukaryota</taxon>
        <taxon>Metazoa</taxon>
        <taxon>Chordata</taxon>
        <taxon>Craniata</taxon>
        <taxon>Vertebrata</taxon>
        <taxon>Euteleostomi</taxon>
        <taxon>Actinopterygii</taxon>
        <taxon>Neopterygii</taxon>
        <taxon>Teleostei</taxon>
        <taxon>Neoteleostei</taxon>
        <taxon>Acanthomorphata</taxon>
        <taxon>Gobiaria</taxon>
        <taxon>Gobiiformes</taxon>
        <taxon>Gobioidei</taxon>
        <taxon>Gobiidae</taxon>
        <taxon>Oxudercinae</taxon>
        <taxon>Periophthalmus</taxon>
    </lineage>
</organism>
<dbReference type="GO" id="GO:0006123">
    <property type="term" value="P:mitochondrial electron transport, cytochrome c to oxygen"/>
    <property type="evidence" value="ECO:0007669"/>
    <property type="project" value="InterPro"/>
</dbReference>
<evidence type="ECO:0000256" key="2">
    <source>
        <dbReference type="ARBA" id="ARBA00004673"/>
    </source>
</evidence>
<keyword evidence="12" id="KW-1185">Reference proteome</keyword>
<keyword evidence="7 10" id="KW-1133">Transmembrane helix</keyword>
<protein>
    <recommendedName>
        <fullName evidence="10">Cytochrome c oxidase subunit 4</fullName>
    </recommendedName>
</protein>
<evidence type="ECO:0000256" key="4">
    <source>
        <dbReference type="ARBA" id="ARBA00011485"/>
    </source>
</evidence>
<dbReference type="GO" id="GO:0045277">
    <property type="term" value="C:respiratory chain complex IV"/>
    <property type="evidence" value="ECO:0007669"/>
    <property type="project" value="InterPro"/>
</dbReference>
<dbReference type="UniPathway" id="UPA00705"/>
<feature type="transmembrane region" description="Helical" evidence="10">
    <location>
        <begin position="111"/>
        <end position="129"/>
    </location>
</feature>
<dbReference type="PANTHER" id="PTHR10707:SF15">
    <property type="entry name" value="CYTOCHROME C OXIDASE SUBUNIT 4"/>
    <property type="match status" value="1"/>
</dbReference>
<dbReference type="FunFam" id="1.10.442.10:FF:000001">
    <property type="entry name" value="Cytochrome c oxidase subunit 4 isoform 1"/>
    <property type="match status" value="1"/>
</dbReference>
<name>A0A3B3ZML9_9GOBI</name>
<keyword evidence="8 10" id="KW-0496">Mitochondrion</keyword>
<dbReference type="PRINTS" id="PR01873">
    <property type="entry name" value="CYTCOXIDASE4"/>
</dbReference>
<comment type="function">
    <text evidence="10">Component of the cytochrome c oxidase, the last enzyme in the mitochondrial electron transport chain which drives oxidative phosphorylation.</text>
</comment>
<evidence type="ECO:0000313" key="11">
    <source>
        <dbReference type="Ensembl" id="ENSPMGP00000005888.1"/>
    </source>
</evidence>
<keyword evidence="9 10" id="KW-0472">Membrane</keyword>
<evidence type="ECO:0000256" key="8">
    <source>
        <dbReference type="ARBA" id="ARBA00023128"/>
    </source>
</evidence>
<reference evidence="11" key="2">
    <citation type="submission" date="2025-09" db="UniProtKB">
        <authorList>
            <consortium name="Ensembl"/>
        </authorList>
    </citation>
    <scope>IDENTIFICATION</scope>
</reference>
<dbReference type="Gene3D" id="1.10.442.10">
    <property type="entry name" value="Cytochrome c oxidase subunit IV"/>
    <property type="match status" value="1"/>
</dbReference>
<evidence type="ECO:0000256" key="5">
    <source>
        <dbReference type="ARBA" id="ARBA00022692"/>
    </source>
</evidence>
<reference evidence="11" key="1">
    <citation type="submission" date="2025-08" db="UniProtKB">
        <authorList>
            <consortium name="Ensembl"/>
        </authorList>
    </citation>
    <scope>IDENTIFICATION</scope>
</reference>
<dbReference type="Ensembl" id="ENSPMGT00000006255.1">
    <property type="protein sequence ID" value="ENSPMGP00000005888.1"/>
    <property type="gene ID" value="ENSPMGG00000004960.1"/>
</dbReference>
<accession>A0A3B3ZML9</accession>
<evidence type="ECO:0000256" key="1">
    <source>
        <dbReference type="ARBA" id="ARBA00004434"/>
    </source>
</evidence>
<dbReference type="CDD" id="cd00922">
    <property type="entry name" value="Cyt_c_Oxidase_IV"/>
    <property type="match status" value="1"/>
</dbReference>
<dbReference type="GO" id="GO:0005743">
    <property type="term" value="C:mitochondrial inner membrane"/>
    <property type="evidence" value="ECO:0007669"/>
    <property type="project" value="UniProtKB-SubCell"/>
</dbReference>
<dbReference type="InterPro" id="IPR004203">
    <property type="entry name" value="Cyt_c_oxidase_su4_fam"/>
</dbReference>
<evidence type="ECO:0000256" key="10">
    <source>
        <dbReference type="RuleBase" id="RU367145"/>
    </source>
</evidence>
<comment type="subcellular location">
    <subcellularLocation>
        <location evidence="1 10">Mitochondrion inner membrane</location>
        <topology evidence="1 10">Single-pass membrane protein</topology>
    </subcellularLocation>
</comment>
<evidence type="ECO:0000256" key="7">
    <source>
        <dbReference type="ARBA" id="ARBA00022989"/>
    </source>
</evidence>
<keyword evidence="5 10" id="KW-0812">Transmembrane</keyword>
<dbReference type="Pfam" id="PF02936">
    <property type="entry name" value="COX4"/>
    <property type="match status" value="1"/>
</dbReference>
<dbReference type="STRING" id="409849.ENSPMGP00000005888"/>
<comment type="pathway">
    <text evidence="2 10">Energy metabolism; oxidative phosphorylation.</text>
</comment>
<comment type="subunit">
    <text evidence="4">Component of the cytochrome c oxidase (complex IV, CIV), a multisubunit enzyme composed of 14 subunits. The complex is composed of a catalytic core of 3 subunits MT-CO1, MT-CO2 and MT-CO3, encoded in the mitochondrial DNA, and 11 supernumerary subunits COX4I, COX5A, COX5B, COX6A, COX6B, COX6C, COX7A, COX7B, COX7C, COX8 and NDUFA4, which are encoded in the nuclear genome. The complex exists as a monomer or a dimer and forms supercomplexes (SCs) in the inner mitochondrial membrane with NADH-ubiquinone oxidoreductase (complex I, CI) and ubiquinol-cytochrome c oxidoreductase (cytochrome b-c1 complex, complex III, CIII), resulting in different assemblies (supercomplex SCI(1)III(2)IV(1) and megacomplex MCI(2)III(2)IV(2)).</text>
</comment>
<proteinExistence type="inferred from homology"/>
<evidence type="ECO:0000256" key="6">
    <source>
        <dbReference type="ARBA" id="ARBA00022792"/>
    </source>
</evidence>